<feature type="non-terminal residue" evidence="2">
    <location>
        <position position="92"/>
    </location>
</feature>
<name>A0AAD2Q5K5_9AGAR</name>
<evidence type="ECO:0000313" key="3">
    <source>
        <dbReference type="Proteomes" id="UP001295794"/>
    </source>
</evidence>
<organism evidence="2 3">
    <name type="scientific">Mycena citricolor</name>
    <dbReference type="NCBI Taxonomy" id="2018698"/>
    <lineage>
        <taxon>Eukaryota</taxon>
        <taxon>Fungi</taxon>
        <taxon>Dikarya</taxon>
        <taxon>Basidiomycota</taxon>
        <taxon>Agaricomycotina</taxon>
        <taxon>Agaricomycetes</taxon>
        <taxon>Agaricomycetidae</taxon>
        <taxon>Agaricales</taxon>
        <taxon>Marasmiineae</taxon>
        <taxon>Mycenaceae</taxon>
        <taxon>Mycena</taxon>
    </lineage>
</organism>
<keyword evidence="1" id="KW-0472">Membrane</keyword>
<evidence type="ECO:0000256" key="1">
    <source>
        <dbReference type="SAM" id="Phobius"/>
    </source>
</evidence>
<keyword evidence="3" id="KW-1185">Reference proteome</keyword>
<keyword evidence="1" id="KW-0812">Transmembrane</keyword>
<keyword evidence="1" id="KW-1133">Transmembrane helix</keyword>
<accession>A0AAD2Q5K5</accession>
<reference evidence="2" key="1">
    <citation type="submission" date="2023-11" db="EMBL/GenBank/DDBJ databases">
        <authorList>
            <person name="De Vega J J."/>
            <person name="De Vega J J."/>
        </authorList>
    </citation>
    <scope>NUCLEOTIDE SEQUENCE</scope>
</reference>
<sequence>PDVSRLLTYWAVLPSIVVCLSTGFPCFCFPIRLGIYDVCHDCTQVSAIHVHGTGQDTRHDSFSQGRCILVPCYLTCVYHRADSVAQWQSKSG</sequence>
<dbReference type="AlphaFoldDB" id="A0AAD2Q5K5"/>
<proteinExistence type="predicted"/>
<gene>
    <name evidence="2" type="ORF">MYCIT1_LOCUS27551</name>
</gene>
<protein>
    <submittedName>
        <fullName evidence="2">Uncharacterized protein</fullName>
    </submittedName>
</protein>
<dbReference type="EMBL" id="CAVNYO010000421">
    <property type="protein sequence ID" value="CAK5278260.1"/>
    <property type="molecule type" value="Genomic_DNA"/>
</dbReference>
<feature type="transmembrane region" description="Helical" evidence="1">
    <location>
        <begin position="6"/>
        <end position="27"/>
    </location>
</feature>
<comment type="caution">
    <text evidence="2">The sequence shown here is derived from an EMBL/GenBank/DDBJ whole genome shotgun (WGS) entry which is preliminary data.</text>
</comment>
<dbReference type="Proteomes" id="UP001295794">
    <property type="component" value="Unassembled WGS sequence"/>
</dbReference>
<evidence type="ECO:0000313" key="2">
    <source>
        <dbReference type="EMBL" id="CAK5278260.1"/>
    </source>
</evidence>